<dbReference type="Proteomes" id="UP001442494">
    <property type="component" value="Unassembled WGS sequence"/>
</dbReference>
<keyword evidence="3" id="KW-0479">Metal-binding</keyword>
<dbReference type="Gene3D" id="3.10.20.30">
    <property type="match status" value="1"/>
</dbReference>
<dbReference type="PROSITE" id="PS51085">
    <property type="entry name" value="2FE2S_FER_2"/>
    <property type="match status" value="1"/>
</dbReference>
<evidence type="ECO:0000256" key="4">
    <source>
        <dbReference type="ARBA" id="ARBA00023004"/>
    </source>
</evidence>
<comment type="caution">
    <text evidence="8">The sequence shown here is derived from an EMBL/GenBank/DDBJ whole genome shotgun (WGS) entry which is preliminary data.</text>
</comment>
<dbReference type="InterPro" id="IPR012675">
    <property type="entry name" value="Beta-grasp_dom_sf"/>
</dbReference>
<gene>
    <name evidence="8" type="ORF">NDI37_19100</name>
</gene>
<reference evidence="8 9" key="1">
    <citation type="submission" date="2022-04" db="EMBL/GenBank/DDBJ databases">
        <title>Positive selection, recombination, and allopatry shape intraspecific diversity of widespread and dominant cyanobacteria.</title>
        <authorList>
            <person name="Wei J."/>
            <person name="Shu W."/>
            <person name="Hu C."/>
        </authorList>
    </citation>
    <scope>NUCLEOTIDE SEQUENCE [LARGE SCALE GENOMIC DNA]</scope>
    <source>
        <strain evidence="8 9">GB2-A5</strain>
    </source>
</reference>
<comment type="similarity">
    <text evidence="1">Belongs to the adrenodoxin/putidaredoxin family.</text>
</comment>
<protein>
    <submittedName>
        <fullName evidence="8">(2Fe-2S)-binding protein</fullName>
    </submittedName>
</protein>
<dbReference type="InterPro" id="IPR001041">
    <property type="entry name" value="2Fe-2S_ferredoxin-type"/>
</dbReference>
<evidence type="ECO:0000256" key="6">
    <source>
        <dbReference type="ARBA" id="ARBA00034078"/>
    </source>
</evidence>
<dbReference type="InterPro" id="IPR036010">
    <property type="entry name" value="2Fe-2S_ferredoxin-like_sf"/>
</dbReference>
<evidence type="ECO:0000256" key="3">
    <source>
        <dbReference type="ARBA" id="ARBA00022723"/>
    </source>
</evidence>
<dbReference type="SUPFAM" id="SSF54292">
    <property type="entry name" value="2Fe-2S ferredoxin-like"/>
    <property type="match status" value="1"/>
</dbReference>
<accession>A0ABV0JSZ6</accession>
<evidence type="ECO:0000259" key="7">
    <source>
        <dbReference type="PROSITE" id="PS51085"/>
    </source>
</evidence>
<evidence type="ECO:0000256" key="5">
    <source>
        <dbReference type="ARBA" id="ARBA00023014"/>
    </source>
</evidence>
<keyword evidence="5" id="KW-0411">Iron-sulfur</keyword>
<dbReference type="RefSeq" id="WP_190417230.1">
    <property type="nucleotide sequence ID" value="NZ_JAMPKK010000046.1"/>
</dbReference>
<proteinExistence type="inferred from homology"/>
<dbReference type="Pfam" id="PF00111">
    <property type="entry name" value="Fer2"/>
    <property type="match status" value="1"/>
</dbReference>
<dbReference type="PANTHER" id="PTHR23426:SF65">
    <property type="entry name" value="FERREDOXIN-2, MITOCHONDRIAL"/>
    <property type="match status" value="1"/>
</dbReference>
<evidence type="ECO:0000313" key="8">
    <source>
        <dbReference type="EMBL" id="MEP0866568.1"/>
    </source>
</evidence>
<organism evidence="8 9">
    <name type="scientific">Funiculus sociatus GB2-A5</name>
    <dbReference type="NCBI Taxonomy" id="2933946"/>
    <lineage>
        <taxon>Bacteria</taxon>
        <taxon>Bacillati</taxon>
        <taxon>Cyanobacteriota</taxon>
        <taxon>Cyanophyceae</taxon>
        <taxon>Coleofasciculales</taxon>
        <taxon>Coleofasciculaceae</taxon>
        <taxon>Funiculus</taxon>
    </lineage>
</organism>
<evidence type="ECO:0000313" key="9">
    <source>
        <dbReference type="Proteomes" id="UP001442494"/>
    </source>
</evidence>
<feature type="domain" description="2Fe-2S ferredoxin-type" evidence="7">
    <location>
        <begin position="2"/>
        <end position="98"/>
    </location>
</feature>
<name>A0ABV0JSZ6_9CYAN</name>
<comment type="cofactor">
    <cofactor evidence="6">
        <name>[2Fe-2S] cluster</name>
        <dbReference type="ChEBI" id="CHEBI:190135"/>
    </cofactor>
</comment>
<keyword evidence="4" id="KW-0408">Iron</keyword>
<evidence type="ECO:0000256" key="1">
    <source>
        <dbReference type="ARBA" id="ARBA00010914"/>
    </source>
</evidence>
<evidence type="ECO:0000256" key="2">
    <source>
        <dbReference type="ARBA" id="ARBA00022714"/>
    </source>
</evidence>
<keyword evidence="2" id="KW-0001">2Fe-2S</keyword>
<sequence length="98" mass="10757">MNSIKFVNEDKEVIVMDGTNLRLKAIESSVDIYKGMTKLLNCRGNGKCGNCMVEVVAGSENLSPRTPVEEQKLKKKPANYRLACQSLVNGNVAVKTKP</sequence>
<dbReference type="EMBL" id="JAMPKK010000046">
    <property type="protein sequence ID" value="MEP0866568.1"/>
    <property type="molecule type" value="Genomic_DNA"/>
</dbReference>
<keyword evidence="9" id="KW-1185">Reference proteome</keyword>
<dbReference type="InterPro" id="IPR001055">
    <property type="entry name" value="Adrenodoxin-like"/>
</dbReference>
<dbReference type="CDD" id="cd00207">
    <property type="entry name" value="fer2"/>
    <property type="match status" value="1"/>
</dbReference>
<dbReference type="PANTHER" id="PTHR23426">
    <property type="entry name" value="FERREDOXIN/ADRENODOXIN"/>
    <property type="match status" value="1"/>
</dbReference>